<name>A0A1M6CEW4_9ACTN</name>
<evidence type="ECO:0000256" key="8">
    <source>
        <dbReference type="ARBA" id="ARBA00022786"/>
    </source>
</evidence>
<dbReference type="AlphaFoldDB" id="A0A1M6CEW4"/>
<dbReference type="Pfam" id="PF12483">
    <property type="entry name" value="GIDE"/>
    <property type="match status" value="1"/>
</dbReference>
<feature type="domain" description="E3 Ubiquitin ligase MUL1-like" evidence="13">
    <location>
        <begin position="91"/>
        <end position="232"/>
    </location>
</feature>
<evidence type="ECO:0000313" key="14">
    <source>
        <dbReference type="EMBL" id="SHI59532.1"/>
    </source>
</evidence>
<evidence type="ECO:0000256" key="12">
    <source>
        <dbReference type="SAM" id="Phobius"/>
    </source>
</evidence>
<feature type="transmembrane region" description="Helical" evidence="12">
    <location>
        <begin position="226"/>
        <end position="244"/>
    </location>
</feature>
<comment type="catalytic activity">
    <reaction evidence="1">
        <text>S-ubiquitinyl-[E2 ubiquitin-conjugating enzyme]-L-cysteine + [acceptor protein]-L-lysine = [E2 ubiquitin-conjugating enzyme]-L-cysteine + N(6)-ubiquitinyl-[acceptor protein]-L-lysine.</text>
        <dbReference type="EC" id="2.3.2.27"/>
    </reaction>
</comment>
<evidence type="ECO:0000259" key="13">
    <source>
        <dbReference type="Pfam" id="PF12483"/>
    </source>
</evidence>
<gene>
    <name evidence="14" type="ORF">SAMN05421803_101683</name>
</gene>
<dbReference type="EMBL" id="FQZK01000001">
    <property type="protein sequence ID" value="SHI59532.1"/>
    <property type="molecule type" value="Genomic_DNA"/>
</dbReference>
<keyword evidence="10 12" id="KW-1133">Transmembrane helix</keyword>
<dbReference type="Proteomes" id="UP000184452">
    <property type="component" value="Unassembled WGS sequence"/>
</dbReference>
<keyword evidence="6" id="KW-0479">Metal-binding</keyword>
<dbReference type="GO" id="GO:0016020">
    <property type="term" value="C:membrane"/>
    <property type="evidence" value="ECO:0007669"/>
    <property type="project" value="UniProtKB-SubCell"/>
</dbReference>
<comment type="subcellular location">
    <subcellularLocation>
        <location evidence="2">Membrane</location>
        <topology evidence="2">Multi-pass membrane protein</topology>
    </subcellularLocation>
</comment>
<sequence length="245" mass="26690">MDDAFVGEARTAFQLLSLLATALSGFLLRRTLRGRPRLRELREALAPPLRDLPPPGAAVLVGGTVAAGPSGRLRAPYSGARCVWYRTEEWEYRTSAGGRYGRARATLVGVRQSRTPFVIRDRTGSVRCYPRGAAADRIPATHDSFEPEAREEPWRVHHGHAWASPEGRPGRAFREWALAPGTRVVVHATVYTWDGSPVIASAPDGRLLLSTRTAPQVREAHGLRETVGWAAFLGALGALAWSVLG</sequence>
<feature type="transmembrane region" description="Helical" evidence="12">
    <location>
        <begin position="12"/>
        <end position="32"/>
    </location>
</feature>
<keyword evidence="14" id="KW-0436">Ligase</keyword>
<dbReference type="OrthoDB" id="3469619at2"/>
<evidence type="ECO:0000256" key="6">
    <source>
        <dbReference type="ARBA" id="ARBA00022723"/>
    </source>
</evidence>
<keyword evidence="7" id="KW-0863">Zinc-finger</keyword>
<keyword evidence="8" id="KW-0833">Ubl conjugation pathway</keyword>
<evidence type="ECO:0000256" key="4">
    <source>
        <dbReference type="ARBA" id="ARBA00022679"/>
    </source>
</evidence>
<dbReference type="GO" id="GO:0008270">
    <property type="term" value="F:zinc ion binding"/>
    <property type="evidence" value="ECO:0007669"/>
    <property type="project" value="UniProtKB-KW"/>
</dbReference>
<dbReference type="GO" id="GO:0016874">
    <property type="term" value="F:ligase activity"/>
    <property type="evidence" value="ECO:0007669"/>
    <property type="project" value="UniProtKB-KW"/>
</dbReference>
<accession>A0A1M6CEW4</accession>
<evidence type="ECO:0000256" key="2">
    <source>
        <dbReference type="ARBA" id="ARBA00004141"/>
    </source>
</evidence>
<proteinExistence type="predicted"/>
<dbReference type="STRING" id="758803.SAMN05421803_101683"/>
<dbReference type="EC" id="2.3.2.27" evidence="3"/>
<evidence type="ECO:0000256" key="1">
    <source>
        <dbReference type="ARBA" id="ARBA00000900"/>
    </source>
</evidence>
<keyword evidence="15" id="KW-1185">Reference proteome</keyword>
<keyword evidence="4" id="KW-0808">Transferase</keyword>
<evidence type="ECO:0000256" key="3">
    <source>
        <dbReference type="ARBA" id="ARBA00012483"/>
    </source>
</evidence>
<evidence type="ECO:0000313" key="15">
    <source>
        <dbReference type="Proteomes" id="UP000184452"/>
    </source>
</evidence>
<evidence type="ECO:0000256" key="7">
    <source>
        <dbReference type="ARBA" id="ARBA00022771"/>
    </source>
</evidence>
<evidence type="ECO:0000256" key="5">
    <source>
        <dbReference type="ARBA" id="ARBA00022692"/>
    </source>
</evidence>
<evidence type="ECO:0000256" key="10">
    <source>
        <dbReference type="ARBA" id="ARBA00022989"/>
    </source>
</evidence>
<keyword evidence="11 12" id="KW-0472">Membrane</keyword>
<keyword evidence="5 12" id="KW-0812">Transmembrane</keyword>
<dbReference type="GO" id="GO:0061630">
    <property type="term" value="F:ubiquitin protein ligase activity"/>
    <property type="evidence" value="ECO:0007669"/>
    <property type="project" value="UniProtKB-EC"/>
</dbReference>
<dbReference type="GO" id="GO:0016567">
    <property type="term" value="P:protein ubiquitination"/>
    <property type="evidence" value="ECO:0007669"/>
    <property type="project" value="InterPro"/>
</dbReference>
<protein>
    <recommendedName>
        <fullName evidence="3">RING-type E3 ubiquitin transferase</fullName>
        <ecNumber evidence="3">2.3.2.27</ecNumber>
    </recommendedName>
</protein>
<reference evidence="14 15" key="1">
    <citation type="submission" date="2016-11" db="EMBL/GenBank/DDBJ databases">
        <authorList>
            <person name="Jaros S."/>
            <person name="Januszkiewicz K."/>
            <person name="Wedrychowicz H."/>
        </authorList>
    </citation>
    <scope>NUCLEOTIDE SEQUENCE [LARGE SCALE GENOMIC DNA]</scope>
    <source>
        <strain evidence="14 15">CGMCC 4.5723</strain>
    </source>
</reference>
<dbReference type="RefSeq" id="WP_073374721.1">
    <property type="nucleotide sequence ID" value="NZ_FQZK01000001.1"/>
</dbReference>
<evidence type="ECO:0000256" key="9">
    <source>
        <dbReference type="ARBA" id="ARBA00022833"/>
    </source>
</evidence>
<evidence type="ECO:0000256" key="11">
    <source>
        <dbReference type="ARBA" id="ARBA00023136"/>
    </source>
</evidence>
<organism evidence="14 15">
    <name type="scientific">Nocardiopsis flavescens</name>
    <dbReference type="NCBI Taxonomy" id="758803"/>
    <lineage>
        <taxon>Bacteria</taxon>
        <taxon>Bacillati</taxon>
        <taxon>Actinomycetota</taxon>
        <taxon>Actinomycetes</taxon>
        <taxon>Streptosporangiales</taxon>
        <taxon>Nocardiopsidaceae</taxon>
        <taxon>Nocardiopsis</taxon>
    </lineage>
</organism>
<dbReference type="InterPro" id="IPR022170">
    <property type="entry name" value="MUL1-like"/>
</dbReference>
<keyword evidence="9" id="KW-0862">Zinc</keyword>